<evidence type="ECO:0000313" key="2">
    <source>
        <dbReference type="Proteomes" id="UP000054935"/>
    </source>
</evidence>
<dbReference type="AlphaFoldDB" id="A0A0P1GVQ9"/>
<accession>A0A0P1GVQ9</accession>
<protein>
    <submittedName>
        <fullName evidence="1">Uncharacterized protein</fullName>
    </submittedName>
</protein>
<proteinExistence type="predicted"/>
<dbReference type="EMBL" id="CYSE01000003">
    <property type="protein sequence ID" value="CUH78592.1"/>
    <property type="molecule type" value="Genomic_DNA"/>
</dbReference>
<sequence length="169" mass="18226">MARGGMACLEGAGLVFDDVFTGWAFAFMRGGSEAFRDPGVGMSGKTALIALYKAAVAETKLRGFAETLTGRVPMQGQPTAGGANGKANIAQVIFQLVPVICGGENRSEARTQGREELLVRPIGRPRIFPSGNLCRQKIAQQLTDRDILFPGDLVRNDQHVEIDFEMDIL</sequence>
<dbReference type="Proteomes" id="UP000054935">
    <property type="component" value="Unassembled WGS sequence"/>
</dbReference>
<keyword evidence="2" id="KW-1185">Reference proteome</keyword>
<reference evidence="1 2" key="1">
    <citation type="submission" date="2015-09" db="EMBL/GenBank/DDBJ databases">
        <authorList>
            <consortium name="Swine Surveillance"/>
        </authorList>
    </citation>
    <scope>NUCLEOTIDE SEQUENCE [LARGE SCALE GENOMIC DNA]</scope>
    <source>
        <strain evidence="1 2">CECT 7648</strain>
    </source>
</reference>
<evidence type="ECO:0000313" key="1">
    <source>
        <dbReference type="EMBL" id="CUH78592.1"/>
    </source>
</evidence>
<gene>
    <name evidence="1" type="ORF">TRN7648_02055</name>
</gene>
<organism evidence="1 2">
    <name type="scientific">Tropicibacter naphthalenivorans</name>
    <dbReference type="NCBI Taxonomy" id="441103"/>
    <lineage>
        <taxon>Bacteria</taxon>
        <taxon>Pseudomonadati</taxon>
        <taxon>Pseudomonadota</taxon>
        <taxon>Alphaproteobacteria</taxon>
        <taxon>Rhodobacterales</taxon>
        <taxon>Roseobacteraceae</taxon>
        <taxon>Tropicibacter</taxon>
    </lineage>
</organism>
<name>A0A0P1GVQ9_9RHOB</name>